<dbReference type="InterPro" id="IPR010419">
    <property type="entry name" value="CO_DH_gsu"/>
</dbReference>
<organism evidence="1">
    <name type="scientific">hydrothermal vent metagenome</name>
    <dbReference type="NCBI Taxonomy" id="652676"/>
    <lineage>
        <taxon>unclassified sequences</taxon>
        <taxon>metagenomes</taxon>
        <taxon>ecological metagenomes</taxon>
    </lineage>
</organism>
<dbReference type="PANTHER" id="PTHR38588:SF1">
    <property type="entry name" value="BLL0334 PROTEIN"/>
    <property type="match status" value="1"/>
</dbReference>
<gene>
    <name evidence="1" type="ORF">MNBD_ALPHA11-2127</name>
</gene>
<evidence type="ECO:0000313" key="1">
    <source>
        <dbReference type="EMBL" id="VAW12893.1"/>
    </source>
</evidence>
<dbReference type="AlphaFoldDB" id="A0A3B0T9Z7"/>
<evidence type="ECO:0008006" key="2">
    <source>
        <dbReference type="Google" id="ProtNLM"/>
    </source>
</evidence>
<dbReference type="Pfam" id="PF06240">
    <property type="entry name" value="COXG"/>
    <property type="match status" value="1"/>
</dbReference>
<dbReference type="SUPFAM" id="SSF55961">
    <property type="entry name" value="Bet v1-like"/>
    <property type="match status" value="1"/>
</dbReference>
<dbReference type="PANTHER" id="PTHR38588">
    <property type="entry name" value="BLL0334 PROTEIN"/>
    <property type="match status" value="1"/>
</dbReference>
<sequence length="189" mass="20631">MEFSGKYLIFARRRRVWSALNDVKVLKKAIPGCDNIEWQSSSTLDLSIRVNLGVIKPKFGGELELSNIIEAKSYTLCGHAKGNLLGVARASADVKLNKYRLQEKDFARDFLFPEIEIDPDALLNPSAAGTVLEFEASGGASKKIMALGNKLIGNSAQRVINGFMGRFSSAMQAPIAQLPKNLTGEKSDI</sequence>
<reference evidence="1" key="1">
    <citation type="submission" date="2018-06" db="EMBL/GenBank/DDBJ databases">
        <authorList>
            <person name="Zhirakovskaya E."/>
        </authorList>
    </citation>
    <scope>NUCLEOTIDE SEQUENCE</scope>
</reference>
<name>A0A3B0T9Z7_9ZZZZ</name>
<dbReference type="Gene3D" id="3.30.530.20">
    <property type="match status" value="1"/>
</dbReference>
<accession>A0A3B0T9Z7</accession>
<dbReference type="EMBL" id="UOEQ01000003">
    <property type="protein sequence ID" value="VAW12893.1"/>
    <property type="molecule type" value="Genomic_DNA"/>
</dbReference>
<proteinExistence type="predicted"/>
<protein>
    <recommendedName>
        <fullName evidence="2">Carbon monoxide dehydrogenase</fullName>
    </recommendedName>
</protein>
<dbReference type="InterPro" id="IPR023393">
    <property type="entry name" value="START-like_dom_sf"/>
</dbReference>